<protein>
    <recommendedName>
        <fullName evidence="1">PDZ domain-containing protein</fullName>
    </recommendedName>
</protein>
<feature type="non-terminal residue" evidence="2">
    <location>
        <position position="1"/>
    </location>
</feature>
<dbReference type="EMBL" id="BARU01033421">
    <property type="protein sequence ID" value="GAH67279.1"/>
    <property type="molecule type" value="Genomic_DNA"/>
</dbReference>
<dbReference type="InterPro" id="IPR036034">
    <property type="entry name" value="PDZ_sf"/>
</dbReference>
<accession>X1IMD4</accession>
<comment type="caution">
    <text evidence="2">The sequence shown here is derived from an EMBL/GenBank/DDBJ whole genome shotgun (WGS) entry which is preliminary data.</text>
</comment>
<dbReference type="Pfam" id="PF13180">
    <property type="entry name" value="PDZ_2"/>
    <property type="match status" value="1"/>
</dbReference>
<sequence>DAIAAGAAGEYKVRFSQFKTIELDGFTIEKPLIGVPHKQGKGSFAEKSLIGNIGNSFLRHFVLYLDYKNQKVIVEKGDNYDHEFPRYKSGLQLLYTENHDIEVHFVSPNTPAHEVGFKKGDIIKTINGINADYFDGIISIRELLREKAGTTYTFSVLREKELMEMQLTLRELF</sequence>
<dbReference type="Gene3D" id="2.30.42.10">
    <property type="match status" value="1"/>
</dbReference>
<dbReference type="SUPFAM" id="SSF50156">
    <property type="entry name" value="PDZ domain-like"/>
    <property type="match status" value="1"/>
</dbReference>
<reference evidence="2" key="1">
    <citation type="journal article" date="2014" name="Front. Microbiol.">
        <title>High frequency of phylogenetically diverse reductive dehalogenase-homologous genes in deep subseafloor sedimentary metagenomes.</title>
        <authorList>
            <person name="Kawai M."/>
            <person name="Futagami T."/>
            <person name="Toyoda A."/>
            <person name="Takaki Y."/>
            <person name="Nishi S."/>
            <person name="Hori S."/>
            <person name="Arai W."/>
            <person name="Tsubouchi T."/>
            <person name="Morono Y."/>
            <person name="Uchiyama I."/>
            <person name="Ito T."/>
            <person name="Fujiyama A."/>
            <person name="Inagaki F."/>
            <person name="Takami H."/>
        </authorList>
    </citation>
    <scope>NUCLEOTIDE SEQUENCE</scope>
    <source>
        <strain evidence="2">Expedition CK06-06</strain>
    </source>
</reference>
<dbReference type="InterPro" id="IPR001478">
    <property type="entry name" value="PDZ"/>
</dbReference>
<evidence type="ECO:0000259" key="1">
    <source>
        <dbReference type="Pfam" id="PF13180"/>
    </source>
</evidence>
<evidence type="ECO:0000313" key="2">
    <source>
        <dbReference type="EMBL" id="GAH67279.1"/>
    </source>
</evidence>
<gene>
    <name evidence="2" type="ORF">S03H2_52607</name>
</gene>
<organism evidence="2">
    <name type="scientific">marine sediment metagenome</name>
    <dbReference type="NCBI Taxonomy" id="412755"/>
    <lineage>
        <taxon>unclassified sequences</taxon>
        <taxon>metagenomes</taxon>
        <taxon>ecological metagenomes</taxon>
    </lineage>
</organism>
<proteinExistence type="predicted"/>
<feature type="domain" description="PDZ" evidence="1">
    <location>
        <begin position="100"/>
        <end position="168"/>
    </location>
</feature>
<dbReference type="AlphaFoldDB" id="X1IMD4"/>
<name>X1IMD4_9ZZZZ</name>